<dbReference type="InterPro" id="IPR036388">
    <property type="entry name" value="WH-like_DNA-bd_sf"/>
</dbReference>
<dbReference type="InterPro" id="IPR019888">
    <property type="entry name" value="Tscrpt_reg_AsnC-like"/>
</dbReference>
<dbReference type="PROSITE" id="PS00519">
    <property type="entry name" value="HTH_ASNC_1"/>
    <property type="match status" value="1"/>
</dbReference>
<protein>
    <submittedName>
        <fullName evidence="5">AsnC family protein</fullName>
    </submittedName>
</protein>
<evidence type="ECO:0000256" key="2">
    <source>
        <dbReference type="ARBA" id="ARBA00023125"/>
    </source>
</evidence>
<dbReference type="PANTHER" id="PTHR30154">
    <property type="entry name" value="LEUCINE-RESPONSIVE REGULATORY PROTEIN"/>
    <property type="match status" value="1"/>
</dbReference>
<reference evidence="5 6" key="1">
    <citation type="submission" date="2016-10" db="EMBL/GenBank/DDBJ databases">
        <authorList>
            <person name="Varghese N."/>
            <person name="Submissions S."/>
        </authorList>
    </citation>
    <scope>NUCLEOTIDE SEQUENCE [LARGE SCALE GENOMIC DNA]</scope>
    <source>
        <strain evidence="5 6">FF3</strain>
    </source>
</reference>
<gene>
    <name evidence="5" type="ORF">SAMN04487940_10272</name>
</gene>
<dbReference type="GO" id="GO:0043565">
    <property type="term" value="F:sequence-specific DNA binding"/>
    <property type="evidence" value="ECO:0007669"/>
    <property type="project" value="InterPro"/>
</dbReference>
<organism evidence="5 6">
    <name type="scientific">Marinovum algicola</name>
    <dbReference type="NCBI Taxonomy" id="42444"/>
    <lineage>
        <taxon>Bacteria</taxon>
        <taxon>Pseudomonadati</taxon>
        <taxon>Pseudomonadota</taxon>
        <taxon>Alphaproteobacteria</taxon>
        <taxon>Rhodobacterales</taxon>
        <taxon>Roseobacteraceae</taxon>
        <taxon>Marinovum</taxon>
    </lineage>
</organism>
<dbReference type="GO" id="GO:0006355">
    <property type="term" value="P:regulation of DNA-templated transcription"/>
    <property type="evidence" value="ECO:0007669"/>
    <property type="project" value="UniProtKB-ARBA"/>
</dbReference>
<dbReference type="InterPro" id="IPR011008">
    <property type="entry name" value="Dimeric_a/b-barrel"/>
</dbReference>
<dbReference type="Gene3D" id="3.30.70.920">
    <property type="match status" value="1"/>
</dbReference>
<dbReference type="SUPFAM" id="SSF54909">
    <property type="entry name" value="Dimeric alpha+beta barrel"/>
    <property type="match status" value="1"/>
</dbReference>
<dbReference type="GO" id="GO:0005829">
    <property type="term" value="C:cytosol"/>
    <property type="evidence" value="ECO:0007669"/>
    <property type="project" value="TreeGrafter"/>
</dbReference>
<dbReference type="Pfam" id="PF13412">
    <property type="entry name" value="HTH_24"/>
    <property type="match status" value="1"/>
</dbReference>
<feature type="domain" description="HTH asnC-type" evidence="4">
    <location>
        <begin position="5"/>
        <end position="66"/>
    </location>
</feature>
<comment type="caution">
    <text evidence="5">The sequence shown here is derived from an EMBL/GenBank/DDBJ whole genome shotgun (WGS) entry which is preliminary data.</text>
</comment>
<proteinExistence type="predicted"/>
<keyword evidence="6" id="KW-1185">Reference proteome</keyword>
<dbReference type="EMBL" id="FNYY01000002">
    <property type="protein sequence ID" value="SEI79775.1"/>
    <property type="molecule type" value="Genomic_DNA"/>
</dbReference>
<dbReference type="AlphaFoldDB" id="A0A975ZLW7"/>
<accession>A0A975ZLW7</accession>
<keyword evidence="2" id="KW-0238">DNA-binding</keyword>
<dbReference type="InterPro" id="IPR011991">
    <property type="entry name" value="ArsR-like_HTH"/>
</dbReference>
<dbReference type="SUPFAM" id="SSF46785">
    <property type="entry name" value="Winged helix' DNA-binding domain"/>
    <property type="match status" value="1"/>
</dbReference>
<dbReference type="InterPro" id="IPR036390">
    <property type="entry name" value="WH_DNA-bd_sf"/>
</dbReference>
<dbReference type="Proteomes" id="UP000182932">
    <property type="component" value="Unassembled WGS sequence"/>
</dbReference>
<dbReference type="InterPro" id="IPR019885">
    <property type="entry name" value="Tscrpt_reg_HTH_AsnC-type_CS"/>
</dbReference>
<dbReference type="CDD" id="cd00090">
    <property type="entry name" value="HTH_ARSR"/>
    <property type="match status" value="1"/>
</dbReference>
<dbReference type="SMART" id="SM00344">
    <property type="entry name" value="HTH_ASNC"/>
    <property type="match status" value="1"/>
</dbReference>
<dbReference type="InterPro" id="IPR019887">
    <property type="entry name" value="Tscrpt_reg_AsnC/Lrp_C"/>
</dbReference>
<evidence type="ECO:0000256" key="1">
    <source>
        <dbReference type="ARBA" id="ARBA00023015"/>
    </source>
</evidence>
<dbReference type="Gene3D" id="1.10.10.10">
    <property type="entry name" value="Winged helix-like DNA-binding domain superfamily/Winged helix DNA-binding domain"/>
    <property type="match status" value="1"/>
</dbReference>
<dbReference type="PRINTS" id="PR00033">
    <property type="entry name" value="HTHASNC"/>
</dbReference>
<sequence length="155" mass="17327">MTLALDGTDRRILHLLQTDGKASIQEIAGQVALSTSPCWRRIKRMEEAGLITGYTARLNPKLLGLHALAYVFVTLMDHREDTIAAFNRLVQTEDRITECASVTGESDYILKIAAKDPEDLEHFLMRGILASGLVRASHTNFVLRRTKPTSPWPIL</sequence>
<keyword evidence="1" id="KW-0805">Transcription regulation</keyword>
<dbReference type="GO" id="GO:0043200">
    <property type="term" value="P:response to amino acid"/>
    <property type="evidence" value="ECO:0007669"/>
    <property type="project" value="TreeGrafter"/>
</dbReference>
<keyword evidence="3" id="KW-0804">Transcription</keyword>
<dbReference type="RefSeq" id="WP_074834963.1">
    <property type="nucleotide sequence ID" value="NZ_FNYY01000002.1"/>
</dbReference>
<dbReference type="GeneID" id="80816943"/>
<name>A0A975ZLW7_9RHOB</name>
<evidence type="ECO:0000313" key="5">
    <source>
        <dbReference type="EMBL" id="SEI79775.1"/>
    </source>
</evidence>
<dbReference type="Pfam" id="PF01037">
    <property type="entry name" value="AsnC_trans_reg"/>
    <property type="match status" value="1"/>
</dbReference>
<dbReference type="PROSITE" id="PS50956">
    <property type="entry name" value="HTH_ASNC_2"/>
    <property type="match status" value="1"/>
</dbReference>
<dbReference type="PANTHER" id="PTHR30154:SF34">
    <property type="entry name" value="TRANSCRIPTIONAL REGULATOR AZLB"/>
    <property type="match status" value="1"/>
</dbReference>
<evidence type="ECO:0000259" key="4">
    <source>
        <dbReference type="PROSITE" id="PS50956"/>
    </source>
</evidence>
<dbReference type="InterPro" id="IPR000485">
    <property type="entry name" value="AsnC-type_HTH_dom"/>
</dbReference>
<evidence type="ECO:0000256" key="3">
    <source>
        <dbReference type="ARBA" id="ARBA00023163"/>
    </source>
</evidence>
<evidence type="ECO:0000313" key="6">
    <source>
        <dbReference type="Proteomes" id="UP000182932"/>
    </source>
</evidence>